<accession>A0A0D0D929</accession>
<name>A0A0D0D929_9AGAM</name>
<dbReference type="AlphaFoldDB" id="A0A0D0D929"/>
<reference evidence="1 2" key="1">
    <citation type="submission" date="2014-04" db="EMBL/GenBank/DDBJ databases">
        <authorList>
            <consortium name="DOE Joint Genome Institute"/>
            <person name="Kuo A."/>
            <person name="Kohler A."/>
            <person name="Jargeat P."/>
            <person name="Nagy L.G."/>
            <person name="Floudas D."/>
            <person name="Copeland A."/>
            <person name="Barry K.W."/>
            <person name="Cichocki N."/>
            <person name="Veneault-Fourrey C."/>
            <person name="LaButti K."/>
            <person name="Lindquist E.A."/>
            <person name="Lipzen A."/>
            <person name="Lundell T."/>
            <person name="Morin E."/>
            <person name="Murat C."/>
            <person name="Sun H."/>
            <person name="Tunlid A."/>
            <person name="Henrissat B."/>
            <person name="Grigoriev I.V."/>
            <person name="Hibbett D.S."/>
            <person name="Martin F."/>
            <person name="Nordberg H.P."/>
            <person name="Cantor M.N."/>
            <person name="Hua S.X."/>
        </authorList>
    </citation>
    <scope>NUCLEOTIDE SEQUENCE [LARGE SCALE GENOMIC DNA]</scope>
    <source>
        <strain evidence="1 2">Ve08.2h10</strain>
    </source>
</reference>
<gene>
    <name evidence="1" type="ORF">PAXRUDRAFT_29235</name>
</gene>
<dbReference type="InParanoid" id="A0A0D0D929"/>
<evidence type="ECO:0000313" key="2">
    <source>
        <dbReference type="Proteomes" id="UP000054538"/>
    </source>
</evidence>
<dbReference type="Proteomes" id="UP000054538">
    <property type="component" value="Unassembled WGS sequence"/>
</dbReference>
<proteinExistence type="predicted"/>
<keyword evidence="2" id="KW-1185">Reference proteome</keyword>
<reference evidence="2" key="2">
    <citation type="submission" date="2015-01" db="EMBL/GenBank/DDBJ databases">
        <title>Evolutionary Origins and Diversification of the Mycorrhizal Mutualists.</title>
        <authorList>
            <consortium name="DOE Joint Genome Institute"/>
            <consortium name="Mycorrhizal Genomics Consortium"/>
            <person name="Kohler A."/>
            <person name="Kuo A."/>
            <person name="Nagy L.G."/>
            <person name="Floudas D."/>
            <person name="Copeland A."/>
            <person name="Barry K.W."/>
            <person name="Cichocki N."/>
            <person name="Veneault-Fourrey C."/>
            <person name="LaButti K."/>
            <person name="Lindquist E.A."/>
            <person name="Lipzen A."/>
            <person name="Lundell T."/>
            <person name="Morin E."/>
            <person name="Murat C."/>
            <person name="Riley R."/>
            <person name="Ohm R."/>
            <person name="Sun H."/>
            <person name="Tunlid A."/>
            <person name="Henrissat B."/>
            <person name="Grigoriev I.V."/>
            <person name="Hibbett D.S."/>
            <person name="Martin F."/>
        </authorList>
    </citation>
    <scope>NUCLEOTIDE SEQUENCE [LARGE SCALE GENOMIC DNA]</scope>
    <source>
        <strain evidence="2">Ve08.2h10</strain>
    </source>
</reference>
<sequence length="109" mass="11504">MLPSLTLKLVLKHSPFTLLAPAAWDCDGLLIFSAVMTTSGSTSSDGIAGFCLYLHKFEDEGGDAGQVQQGEMGLEMVSEFSEEGSMATKGGDLGIMSLRDEEVENGVVV</sequence>
<organism evidence="1 2">
    <name type="scientific">Paxillus rubicundulus Ve08.2h10</name>
    <dbReference type="NCBI Taxonomy" id="930991"/>
    <lineage>
        <taxon>Eukaryota</taxon>
        <taxon>Fungi</taxon>
        <taxon>Dikarya</taxon>
        <taxon>Basidiomycota</taxon>
        <taxon>Agaricomycotina</taxon>
        <taxon>Agaricomycetes</taxon>
        <taxon>Agaricomycetidae</taxon>
        <taxon>Boletales</taxon>
        <taxon>Paxilineae</taxon>
        <taxon>Paxillaceae</taxon>
        <taxon>Paxillus</taxon>
    </lineage>
</organism>
<evidence type="ECO:0000313" key="1">
    <source>
        <dbReference type="EMBL" id="KIK73685.1"/>
    </source>
</evidence>
<dbReference type="EMBL" id="KN829511">
    <property type="protein sequence ID" value="KIK73685.1"/>
    <property type="molecule type" value="Genomic_DNA"/>
</dbReference>
<dbReference type="HOGENOM" id="CLU_2184817_0_0_1"/>
<protein>
    <submittedName>
        <fullName evidence="1">Uncharacterized protein</fullName>
    </submittedName>
</protein>